<gene>
    <name evidence="1" type="ORF">U9M73_16065</name>
</gene>
<sequence length="65" mass="7340">MNEYNVRNYFVKEVGRVDRKFAWNRVGQLPVAMFGIIHAAANNGRSLSIFGNSISKPNCEMPLLP</sequence>
<dbReference type="RefSeq" id="WP_323078037.1">
    <property type="nucleotide sequence ID" value="NZ_CBCSKM010000001.1"/>
</dbReference>
<accession>A0ABU5PNE5</accession>
<reference evidence="1 2" key="1">
    <citation type="submission" date="2023-12" db="EMBL/GenBank/DDBJ databases">
        <title>Whole genome sequencing of Paenibacillus phoenicis isolated from the Phoenix Mars Lander spacecraft assembly facility.</title>
        <authorList>
            <person name="Garcia A."/>
            <person name="Venkateswaran K."/>
        </authorList>
    </citation>
    <scope>NUCLEOTIDE SEQUENCE [LARGE SCALE GENOMIC DNA]</scope>
    <source>
        <strain evidence="1 2">3PO2SA</strain>
    </source>
</reference>
<proteinExistence type="predicted"/>
<dbReference type="Proteomes" id="UP001292216">
    <property type="component" value="Unassembled WGS sequence"/>
</dbReference>
<evidence type="ECO:0000313" key="2">
    <source>
        <dbReference type="Proteomes" id="UP001292216"/>
    </source>
</evidence>
<dbReference type="EMBL" id="JAYERP010000001">
    <property type="protein sequence ID" value="MEA3571469.1"/>
    <property type="molecule type" value="Genomic_DNA"/>
</dbReference>
<name>A0ABU5PNE5_9BACL</name>
<protein>
    <submittedName>
        <fullName evidence="1">RAxF-45 family protein</fullName>
    </submittedName>
</protein>
<organism evidence="1 2">
    <name type="scientific">Paenibacillus phoenicis</name>
    <dbReference type="NCBI Taxonomy" id="554117"/>
    <lineage>
        <taxon>Bacteria</taxon>
        <taxon>Bacillati</taxon>
        <taxon>Bacillota</taxon>
        <taxon>Bacilli</taxon>
        <taxon>Bacillales</taxon>
        <taxon>Paenibacillaceae</taxon>
        <taxon>Paenibacillus</taxon>
    </lineage>
</organism>
<comment type="caution">
    <text evidence="1">The sequence shown here is derived from an EMBL/GenBank/DDBJ whole genome shotgun (WGS) entry which is preliminary data.</text>
</comment>
<keyword evidence="2" id="KW-1185">Reference proteome</keyword>
<dbReference type="InterPro" id="IPR048146">
    <property type="entry name" value="RAxF_45-like"/>
</dbReference>
<evidence type="ECO:0000313" key="1">
    <source>
        <dbReference type="EMBL" id="MEA3571469.1"/>
    </source>
</evidence>
<dbReference type="NCBIfam" id="NF041642">
    <property type="entry name" value="RAxF_45"/>
    <property type="match status" value="1"/>
</dbReference>